<dbReference type="Gene3D" id="3.40.50.2000">
    <property type="entry name" value="Glycogen Phosphorylase B"/>
    <property type="match status" value="2"/>
</dbReference>
<organism evidence="2">
    <name type="scientific">marine sediment metagenome</name>
    <dbReference type="NCBI Taxonomy" id="412755"/>
    <lineage>
        <taxon>unclassified sequences</taxon>
        <taxon>metagenomes</taxon>
        <taxon>ecological metagenomes</taxon>
    </lineage>
</organism>
<evidence type="ECO:0000313" key="2">
    <source>
        <dbReference type="EMBL" id="KKN78262.1"/>
    </source>
</evidence>
<sequence>MKIAIIDRIKTFSPIFAEHWKKKHEVTTSSTYVSVSATSDYYDIVYFDWADGNCVEYFTNLNGKKRPKVIVRIRRYEAFDTGKMTKIDWDKVDEIVFNTEFLRNMCHAWYKVDKFKDAHIIPNGVDVSKWNFRERTGGNKIAMLAYWKERKNISMAMQIFALLPPHYEFHLAGRWNDAVSRFLVDDSAMKLGIKNRVFVTDGLVDTDSYLDDKDYLLQTSTSEGVSNIVIESMAKGIKPAIFNSLGQQGLYPRDCMFNHILEAKDIIIDTSAYLSGLYRSYVDERYNRKEMLTKMDALL</sequence>
<name>A0A0F9TTK0_9ZZZZ</name>
<accession>A0A0F9TTK0</accession>
<dbReference type="SUPFAM" id="SSF53756">
    <property type="entry name" value="UDP-Glycosyltransferase/glycogen phosphorylase"/>
    <property type="match status" value="1"/>
</dbReference>
<dbReference type="Pfam" id="PF00534">
    <property type="entry name" value="Glycos_transf_1"/>
    <property type="match status" value="1"/>
</dbReference>
<protein>
    <recommendedName>
        <fullName evidence="1">Glycosyl transferase family 1 domain-containing protein</fullName>
    </recommendedName>
</protein>
<evidence type="ECO:0000259" key="1">
    <source>
        <dbReference type="Pfam" id="PF00534"/>
    </source>
</evidence>
<dbReference type="GO" id="GO:0016757">
    <property type="term" value="F:glycosyltransferase activity"/>
    <property type="evidence" value="ECO:0007669"/>
    <property type="project" value="InterPro"/>
</dbReference>
<dbReference type="InterPro" id="IPR001296">
    <property type="entry name" value="Glyco_trans_1"/>
</dbReference>
<feature type="domain" description="Glycosyl transferase family 1" evidence="1">
    <location>
        <begin position="130"/>
        <end position="243"/>
    </location>
</feature>
<gene>
    <name evidence="2" type="ORF">LCGC14_0351210</name>
</gene>
<comment type="caution">
    <text evidence="2">The sequence shown here is derived from an EMBL/GenBank/DDBJ whole genome shotgun (WGS) entry which is preliminary data.</text>
</comment>
<proteinExistence type="predicted"/>
<reference evidence="2" key="1">
    <citation type="journal article" date="2015" name="Nature">
        <title>Complex archaea that bridge the gap between prokaryotes and eukaryotes.</title>
        <authorList>
            <person name="Spang A."/>
            <person name="Saw J.H."/>
            <person name="Jorgensen S.L."/>
            <person name="Zaremba-Niedzwiedzka K."/>
            <person name="Martijn J."/>
            <person name="Lind A.E."/>
            <person name="van Eijk R."/>
            <person name="Schleper C."/>
            <person name="Guy L."/>
            <person name="Ettema T.J."/>
        </authorList>
    </citation>
    <scope>NUCLEOTIDE SEQUENCE</scope>
</reference>
<dbReference type="AlphaFoldDB" id="A0A0F9TTK0"/>
<dbReference type="EMBL" id="LAZR01000265">
    <property type="protein sequence ID" value="KKN78262.1"/>
    <property type="molecule type" value="Genomic_DNA"/>
</dbReference>